<dbReference type="GO" id="GO:0004497">
    <property type="term" value="F:monooxygenase activity"/>
    <property type="evidence" value="ECO:0007669"/>
    <property type="project" value="UniProtKB-KW"/>
</dbReference>
<dbReference type="Gene3D" id="3.40.50.1820">
    <property type="entry name" value="alpha/beta hydrolase"/>
    <property type="match status" value="1"/>
</dbReference>
<keyword evidence="3" id="KW-0285">Flavoprotein</keyword>
<dbReference type="InterPro" id="IPR036188">
    <property type="entry name" value="FAD/NAD-bd_sf"/>
</dbReference>
<evidence type="ECO:0000256" key="1">
    <source>
        <dbReference type="ARBA" id="ARBA00001974"/>
    </source>
</evidence>
<organism evidence="9 10">
    <name type="scientific">Williamsia phyllosphaerae</name>
    <dbReference type="NCBI Taxonomy" id="885042"/>
    <lineage>
        <taxon>Bacteria</taxon>
        <taxon>Bacillati</taxon>
        <taxon>Actinomycetota</taxon>
        <taxon>Actinomycetes</taxon>
        <taxon>Mycobacteriales</taxon>
        <taxon>Nocardiaceae</taxon>
        <taxon>Williamsia</taxon>
    </lineage>
</organism>
<comment type="caution">
    <text evidence="9">The sequence shown here is derived from an EMBL/GenBank/DDBJ whole genome shotgun (WGS) entry which is preliminary data.</text>
</comment>
<gene>
    <name evidence="9" type="ORF">GCM10007298_04630</name>
</gene>
<feature type="domain" description="Alpha/beta hydrolase fold-3" evidence="8">
    <location>
        <begin position="620"/>
        <end position="825"/>
    </location>
</feature>
<keyword evidence="7 9" id="KW-0503">Monooxygenase</keyword>
<dbReference type="PANTHER" id="PTHR43098">
    <property type="entry name" value="L-ORNITHINE N(5)-MONOOXYGENASE-RELATED"/>
    <property type="match status" value="1"/>
</dbReference>
<dbReference type="Gene3D" id="3.50.50.60">
    <property type="entry name" value="FAD/NAD(P)-binding domain"/>
    <property type="match status" value="3"/>
</dbReference>
<dbReference type="Proteomes" id="UP000632454">
    <property type="component" value="Unassembled WGS sequence"/>
</dbReference>
<evidence type="ECO:0000256" key="3">
    <source>
        <dbReference type="ARBA" id="ARBA00022630"/>
    </source>
</evidence>
<name>A0ABQ1U8N1_9NOCA</name>
<evidence type="ECO:0000256" key="6">
    <source>
        <dbReference type="ARBA" id="ARBA00023002"/>
    </source>
</evidence>
<protein>
    <submittedName>
        <fullName evidence="9">Steroid monooxygenase</fullName>
    </submittedName>
</protein>
<dbReference type="InterPro" id="IPR013094">
    <property type="entry name" value="AB_hydrolase_3"/>
</dbReference>
<dbReference type="RefSeq" id="WP_188486550.1">
    <property type="nucleotide sequence ID" value="NZ_BMCS01000001.1"/>
</dbReference>
<evidence type="ECO:0000313" key="10">
    <source>
        <dbReference type="Proteomes" id="UP000632454"/>
    </source>
</evidence>
<dbReference type="SUPFAM" id="SSF53474">
    <property type="entry name" value="alpha/beta-Hydrolases"/>
    <property type="match status" value="1"/>
</dbReference>
<keyword evidence="10" id="KW-1185">Reference proteome</keyword>
<dbReference type="Pfam" id="PF13450">
    <property type="entry name" value="NAD_binding_8"/>
    <property type="match status" value="1"/>
</dbReference>
<keyword evidence="5" id="KW-0521">NADP</keyword>
<dbReference type="InterPro" id="IPR050775">
    <property type="entry name" value="FAD-binding_Monooxygenases"/>
</dbReference>
<evidence type="ECO:0000256" key="4">
    <source>
        <dbReference type="ARBA" id="ARBA00022827"/>
    </source>
</evidence>
<comment type="similarity">
    <text evidence="2">Belongs to the FAD-binding monooxygenase family.</text>
</comment>
<evidence type="ECO:0000313" key="9">
    <source>
        <dbReference type="EMBL" id="GGF11735.1"/>
    </source>
</evidence>
<evidence type="ECO:0000256" key="2">
    <source>
        <dbReference type="ARBA" id="ARBA00010139"/>
    </source>
</evidence>
<evidence type="ECO:0000256" key="5">
    <source>
        <dbReference type="ARBA" id="ARBA00022857"/>
    </source>
</evidence>
<dbReference type="PANTHER" id="PTHR43098:SF3">
    <property type="entry name" value="L-ORNITHINE N(5)-MONOOXYGENASE-RELATED"/>
    <property type="match status" value="1"/>
</dbReference>
<sequence>MDHTHVDAVIVGAGFSGLYATHRLRNVDGLAVQSFEAGSDPGGVWYWNNYPGARCDFESLHYSYTFDEALAREWRWKERYAAQPEIRAYLSHVADRFDLRRSYRFDTRVVSAVWDDSAAEWVVSPDDGSITKARYFINAAGAFGVTKKSDFAGEDVFGGTVVHTSQWPAEGLDLAGKRVAVVGTGSTGIQVIQTIASTVAELTVFQRTANYACPLGNKPLEDDEFAAAAANFRERRVQARNSIAGAPYPRAVRPAMADSPGEREHTYDTYYNGGGFRMLASTYFDLLFDPRANETVADYIRAKIRERVTDPVTAELLCPDNHAYGAKRTPFETKYYEAFNLPHVQLVDARSTPISSITPTGIATSDEHYEFDVIILATGFDVGAGALTKMGVIGRGGRKLTAHWANGQRCYLGTATHGFPNLFHINGPQSAAAVFNNPLAIEDSVDFVSGLIHEMTTSGRKAVEATAEAEERYNAMVTEVADSTLIPTSQSWYMGDNIAGKPRTPVSLFTGAPMFRAIVAEVQADNYAGFAFAGAARPVSNLVNLDGAAVFLLAGMLNMGLKSLEEQDLDEARAAMNGFVAFQAPVAAGVHIAEAQFTTDGEQRALRIYRPASDGRLPVLVMLHGGGWIGGGLDAFDEPCADLADRLGVVVVSPDYRLAPENPFPAASEDILRVLDWVQSHVEDHGGDPSQVAIGGESAGANLATVTALRIRDHGGPPLCAQVLVAPSVDAHADTESRIRYATGPFLSTAVGARMVQLYAGDATDVTSPYISPLRAEDLSGLPPTFIATMGIDPLRDEGEEYGRALTSAGVTTMCRRFDGLPHTAFSMSGAIPRSMEIREGIAAFLRPILTRQTVDA</sequence>
<keyword evidence="4" id="KW-0274">FAD</keyword>
<comment type="cofactor">
    <cofactor evidence="1">
        <name>FAD</name>
        <dbReference type="ChEBI" id="CHEBI:57692"/>
    </cofactor>
</comment>
<accession>A0ABQ1U8N1</accession>
<dbReference type="SUPFAM" id="SSF51905">
    <property type="entry name" value="FAD/NAD(P)-binding domain"/>
    <property type="match status" value="3"/>
</dbReference>
<keyword evidence="6" id="KW-0560">Oxidoreductase</keyword>
<dbReference type="Pfam" id="PF07859">
    <property type="entry name" value="Abhydrolase_3"/>
    <property type="match status" value="1"/>
</dbReference>
<evidence type="ECO:0000259" key="8">
    <source>
        <dbReference type="Pfam" id="PF07859"/>
    </source>
</evidence>
<reference evidence="10" key="1">
    <citation type="journal article" date="2019" name="Int. J. Syst. Evol. Microbiol.">
        <title>The Global Catalogue of Microorganisms (GCM) 10K type strain sequencing project: providing services to taxonomists for standard genome sequencing and annotation.</title>
        <authorList>
            <consortium name="The Broad Institute Genomics Platform"/>
            <consortium name="The Broad Institute Genome Sequencing Center for Infectious Disease"/>
            <person name="Wu L."/>
            <person name="Ma J."/>
        </authorList>
    </citation>
    <scope>NUCLEOTIDE SEQUENCE [LARGE SCALE GENOMIC DNA]</scope>
    <source>
        <strain evidence="10">CCM 7855</strain>
    </source>
</reference>
<dbReference type="InterPro" id="IPR029058">
    <property type="entry name" value="AB_hydrolase_fold"/>
</dbReference>
<dbReference type="EMBL" id="BMCS01000001">
    <property type="protein sequence ID" value="GGF11735.1"/>
    <property type="molecule type" value="Genomic_DNA"/>
</dbReference>
<evidence type="ECO:0000256" key="7">
    <source>
        <dbReference type="ARBA" id="ARBA00023033"/>
    </source>
</evidence>
<proteinExistence type="inferred from homology"/>